<evidence type="ECO:0000256" key="3">
    <source>
        <dbReference type="ARBA" id="ARBA00009214"/>
    </source>
</evidence>
<sequence>MCYSSCYGSTMLRAKSILAASTLQLPFLLLFLTGVFPYCHIRTADECDEEKEFVPGYNLAGGGFDITTLKKKSQVLDLSRWRKADGTCTMCSNPFLQNKPLQRLPLVVVDWTAKLSCQKNVHSSLETSGIDMVHNAASDVKNDWKVGLDVQPQPGQQVQIEFAGTHSALADFTMTKNNKDKYNFARHEVSCSYYSFRISQYILSNHFKRSLRNLPAKYRPNSLLEYQQLIDTYGTHFINHLHLGGRMRDVTALSVCETALDGTSADEIKDCLNLEASASIGGGKGSLSASYNACEELKKKKTFKGSFHNTYKERYTDVVGGYQHTDLLFSNNKNPEHYKQWEESLKSMPAILSYSLKPIHNLLPKGDPKRDSLQQAVSDYINKRALWRNCTQPCPPGSQHSVRDPCSCICPNDGTTNTMCCSRKRGQGKLKVMIRRAYGLWGDYITSTDAYVKVSFRGINSQTSTVWNNDNPVWMTHLDLGWVQSMGEASKLRIQVWDEDNRHDDDLLGTCDRIPTSGKPHIEVCYLNHGHLEFQYHLECGPFLGGPYCMDYVPQQPHKAALLQRGAK</sequence>
<dbReference type="GO" id="GO:0140507">
    <property type="term" value="P:granzyme-mediated programmed cell death signaling pathway"/>
    <property type="evidence" value="ECO:0007669"/>
    <property type="project" value="Ensembl"/>
</dbReference>
<dbReference type="GO" id="GO:0051260">
    <property type="term" value="P:protein homooligomerization"/>
    <property type="evidence" value="ECO:0007669"/>
    <property type="project" value="Ensembl"/>
</dbReference>
<dbReference type="GeneTree" id="ENSGT00530000063725"/>
<dbReference type="PROSITE" id="PS51412">
    <property type="entry name" value="MACPF_2"/>
    <property type="match status" value="1"/>
</dbReference>
<dbReference type="InterPro" id="IPR020863">
    <property type="entry name" value="MACPF_CS"/>
</dbReference>
<dbReference type="GO" id="GO:0141201">
    <property type="term" value="P:pyroptotic cell death"/>
    <property type="evidence" value="ECO:0007669"/>
    <property type="project" value="Ensembl"/>
</dbReference>
<dbReference type="GO" id="GO:0022829">
    <property type="term" value="F:wide pore channel activity"/>
    <property type="evidence" value="ECO:0007669"/>
    <property type="project" value="Ensembl"/>
</dbReference>
<dbReference type="SMART" id="SM00457">
    <property type="entry name" value="MACPF"/>
    <property type="match status" value="1"/>
</dbReference>
<feature type="domain" description="MACPF" evidence="10">
    <location>
        <begin position="43"/>
        <end position="388"/>
    </location>
</feature>
<evidence type="ECO:0000313" key="12">
    <source>
        <dbReference type="Proteomes" id="UP000694406"/>
    </source>
</evidence>
<keyword evidence="7" id="KW-0472">Membrane</keyword>
<name>A0A8C5S3J7_LATLA</name>
<evidence type="ECO:0000256" key="8">
    <source>
        <dbReference type="ARBA" id="ARBA00023157"/>
    </source>
</evidence>
<gene>
    <name evidence="11" type="primary">PRF1</name>
</gene>
<evidence type="ECO:0000256" key="1">
    <source>
        <dbReference type="ARBA" id="ARBA00004370"/>
    </source>
</evidence>
<reference evidence="11" key="1">
    <citation type="submission" date="2025-08" db="UniProtKB">
        <authorList>
            <consortium name="Ensembl"/>
        </authorList>
    </citation>
    <scope>IDENTIFICATION</scope>
</reference>
<evidence type="ECO:0000259" key="9">
    <source>
        <dbReference type="PROSITE" id="PS50004"/>
    </source>
</evidence>
<dbReference type="Ensembl" id="ENSLLTT00000012007.1">
    <property type="protein sequence ID" value="ENSLLTP00000011547.1"/>
    <property type="gene ID" value="ENSLLTG00000008886.1"/>
</dbReference>
<dbReference type="InterPro" id="IPR035892">
    <property type="entry name" value="C2_domain_sf"/>
</dbReference>
<feature type="domain" description="C2" evidence="9">
    <location>
        <begin position="411"/>
        <end position="526"/>
    </location>
</feature>
<dbReference type="GO" id="GO:0005886">
    <property type="term" value="C:plasma membrane"/>
    <property type="evidence" value="ECO:0007669"/>
    <property type="project" value="Ensembl"/>
</dbReference>
<keyword evidence="4" id="KW-0964">Secreted</keyword>
<keyword evidence="8" id="KW-1015">Disulfide bond</keyword>
<evidence type="ECO:0000313" key="11">
    <source>
        <dbReference type="Ensembl" id="ENSLLTP00000011547.1"/>
    </source>
</evidence>
<dbReference type="GO" id="GO:0002839">
    <property type="term" value="P:positive regulation of immune response to tumor cell"/>
    <property type="evidence" value="ECO:0007669"/>
    <property type="project" value="Ensembl"/>
</dbReference>
<dbReference type="AlphaFoldDB" id="A0A8C5S3J7"/>
<dbReference type="GO" id="GO:0001913">
    <property type="term" value="P:T cell mediated cytotoxicity"/>
    <property type="evidence" value="ECO:0007669"/>
    <property type="project" value="TreeGrafter"/>
</dbReference>
<reference evidence="11" key="2">
    <citation type="submission" date="2025-09" db="UniProtKB">
        <authorList>
            <consortium name="Ensembl"/>
        </authorList>
    </citation>
    <scope>IDENTIFICATION</scope>
</reference>
<protein>
    <submittedName>
        <fullName evidence="11">Perforin 1</fullName>
    </submittedName>
</protein>
<dbReference type="GO" id="GO:0051607">
    <property type="term" value="P:defense response to virus"/>
    <property type="evidence" value="ECO:0007669"/>
    <property type="project" value="TreeGrafter"/>
</dbReference>
<dbReference type="PROSITE" id="PS50004">
    <property type="entry name" value="C2"/>
    <property type="match status" value="1"/>
</dbReference>
<dbReference type="Pfam" id="PF01823">
    <property type="entry name" value="MACPF"/>
    <property type="match status" value="1"/>
</dbReference>
<evidence type="ECO:0000259" key="10">
    <source>
        <dbReference type="PROSITE" id="PS51412"/>
    </source>
</evidence>
<evidence type="ECO:0000256" key="5">
    <source>
        <dbReference type="ARBA" id="ARBA00022729"/>
    </source>
</evidence>
<dbReference type="GO" id="GO:0051604">
    <property type="term" value="P:protein maturation"/>
    <property type="evidence" value="ECO:0007669"/>
    <property type="project" value="Ensembl"/>
</dbReference>
<dbReference type="GO" id="GO:0051712">
    <property type="term" value="P:positive regulation of killing of cells of another organism"/>
    <property type="evidence" value="ECO:0007669"/>
    <property type="project" value="Ensembl"/>
</dbReference>
<dbReference type="GO" id="GO:0046513">
    <property type="term" value="P:ceramide biosynthetic process"/>
    <property type="evidence" value="ECO:0007669"/>
    <property type="project" value="Ensembl"/>
</dbReference>
<keyword evidence="6" id="KW-0204">Cytolysis</keyword>
<comment type="subcellular location">
    <subcellularLocation>
        <location evidence="1">Membrane</location>
    </subcellularLocation>
    <subcellularLocation>
        <location evidence="2">Secreted</location>
    </subcellularLocation>
</comment>
<dbReference type="GO" id="GO:0071806">
    <property type="term" value="P:protein transmembrane transport"/>
    <property type="evidence" value="ECO:0007669"/>
    <property type="project" value="Ensembl"/>
</dbReference>
<dbReference type="InterPro" id="IPR000008">
    <property type="entry name" value="C2_dom"/>
</dbReference>
<evidence type="ECO:0000256" key="7">
    <source>
        <dbReference type="ARBA" id="ARBA00023136"/>
    </source>
</evidence>
<proteinExistence type="inferred from homology"/>
<dbReference type="PANTHER" id="PTHR46096">
    <property type="entry name" value="PERFORIN-1"/>
    <property type="match status" value="1"/>
</dbReference>
<dbReference type="GO" id="GO:0031640">
    <property type="term" value="P:killing of cells of another organism"/>
    <property type="evidence" value="ECO:0007669"/>
    <property type="project" value="UniProtKB-KW"/>
</dbReference>
<evidence type="ECO:0000256" key="4">
    <source>
        <dbReference type="ARBA" id="ARBA00022525"/>
    </source>
</evidence>
<comment type="similarity">
    <text evidence="3">Belongs to the complement C6/C7/C8/C9 family.</text>
</comment>
<keyword evidence="12" id="KW-1185">Reference proteome</keyword>
<dbReference type="InterPro" id="IPR020864">
    <property type="entry name" value="MACPF"/>
</dbReference>
<dbReference type="Gene3D" id="2.60.40.150">
    <property type="entry name" value="C2 domain"/>
    <property type="match status" value="1"/>
</dbReference>
<keyword evidence="5" id="KW-0732">Signal</keyword>
<dbReference type="GO" id="GO:0001778">
    <property type="term" value="P:plasma membrane repair"/>
    <property type="evidence" value="ECO:0007669"/>
    <property type="project" value="Ensembl"/>
</dbReference>
<dbReference type="Pfam" id="PF00168">
    <property type="entry name" value="C2"/>
    <property type="match status" value="1"/>
</dbReference>
<accession>A0A8C5S3J7</accession>
<evidence type="ECO:0000256" key="2">
    <source>
        <dbReference type="ARBA" id="ARBA00004613"/>
    </source>
</evidence>
<dbReference type="PANTHER" id="PTHR46096:SF3">
    <property type="entry name" value="PERFORIN-1"/>
    <property type="match status" value="1"/>
</dbReference>
<dbReference type="SMART" id="SM00239">
    <property type="entry name" value="C2"/>
    <property type="match status" value="1"/>
</dbReference>
<dbReference type="GO" id="GO:0017038">
    <property type="term" value="P:protein import"/>
    <property type="evidence" value="ECO:0007669"/>
    <property type="project" value="Ensembl"/>
</dbReference>
<dbReference type="GO" id="GO:0005829">
    <property type="term" value="C:cytosol"/>
    <property type="evidence" value="ECO:0007669"/>
    <property type="project" value="Ensembl"/>
</dbReference>
<dbReference type="GO" id="GO:0044194">
    <property type="term" value="C:cytolytic granule"/>
    <property type="evidence" value="ECO:0007669"/>
    <property type="project" value="Ensembl"/>
</dbReference>
<organism evidence="11 12">
    <name type="scientific">Laticauda laticaudata</name>
    <name type="common">Blue-ringed sea krait</name>
    <name type="synonym">Blue-lipped sea krait</name>
    <dbReference type="NCBI Taxonomy" id="8630"/>
    <lineage>
        <taxon>Eukaryota</taxon>
        <taxon>Metazoa</taxon>
        <taxon>Chordata</taxon>
        <taxon>Craniata</taxon>
        <taxon>Vertebrata</taxon>
        <taxon>Euteleostomi</taxon>
        <taxon>Lepidosauria</taxon>
        <taxon>Squamata</taxon>
        <taxon>Bifurcata</taxon>
        <taxon>Unidentata</taxon>
        <taxon>Episquamata</taxon>
        <taxon>Toxicofera</taxon>
        <taxon>Serpentes</taxon>
        <taxon>Colubroidea</taxon>
        <taxon>Elapidae</taxon>
        <taxon>Laticaudinae</taxon>
        <taxon>Laticauda</taxon>
    </lineage>
</organism>
<evidence type="ECO:0000256" key="6">
    <source>
        <dbReference type="ARBA" id="ARBA00022852"/>
    </source>
</evidence>
<dbReference type="SUPFAM" id="SSF49562">
    <property type="entry name" value="C2 domain (Calcium/lipid-binding domain, CaLB)"/>
    <property type="match status" value="1"/>
</dbReference>
<dbReference type="Proteomes" id="UP000694406">
    <property type="component" value="Unplaced"/>
</dbReference>
<dbReference type="PROSITE" id="PS00279">
    <property type="entry name" value="MACPF_1"/>
    <property type="match status" value="1"/>
</dbReference>
<dbReference type="GO" id="GO:0001771">
    <property type="term" value="P:immunological synapse formation"/>
    <property type="evidence" value="ECO:0007669"/>
    <property type="project" value="Ensembl"/>
</dbReference>
<dbReference type="GO" id="GO:0005576">
    <property type="term" value="C:extracellular region"/>
    <property type="evidence" value="ECO:0007669"/>
    <property type="project" value="UniProtKB-SubCell"/>
</dbReference>
<dbReference type="GO" id="GO:0042802">
    <property type="term" value="F:identical protein binding"/>
    <property type="evidence" value="ECO:0007669"/>
    <property type="project" value="Ensembl"/>
</dbReference>
<dbReference type="InterPro" id="IPR052784">
    <property type="entry name" value="Perforin-1_pore-forming"/>
</dbReference>